<dbReference type="AlphaFoldDB" id="A0A7J6BIP5"/>
<evidence type="ECO:0000313" key="2">
    <source>
        <dbReference type="EMBL" id="KAF4094531.1"/>
    </source>
</evidence>
<keyword evidence="3" id="KW-1185">Reference proteome</keyword>
<protein>
    <submittedName>
        <fullName evidence="2">Uncharacterized protein</fullName>
    </submittedName>
</protein>
<dbReference type="EMBL" id="JAAMOB010000126">
    <property type="protein sequence ID" value="KAF4094531.1"/>
    <property type="molecule type" value="Genomic_DNA"/>
</dbReference>
<sequence>MKAKLRGLFRATPGPETRLPGRVGTTPVPLGPVVGAFSSDARPRDTSPWRGGHYPSAPWIGLSVPVKAKLQGLFERCQAKRHVSLAGGHYPSAPYSALSVTVKAKLRGFSSDAMPRDTPRWRVGST</sequence>
<proteinExistence type="predicted"/>
<accession>A0A7J6BIP5</accession>
<comment type="caution">
    <text evidence="2">The sequence shown here is derived from an EMBL/GenBank/DDBJ whole genome shotgun (WGS) entry which is preliminary data.</text>
</comment>
<organism evidence="2 3">
    <name type="scientific">Onychostoma macrolepis</name>
    <dbReference type="NCBI Taxonomy" id="369639"/>
    <lineage>
        <taxon>Eukaryota</taxon>
        <taxon>Metazoa</taxon>
        <taxon>Chordata</taxon>
        <taxon>Craniata</taxon>
        <taxon>Vertebrata</taxon>
        <taxon>Euteleostomi</taxon>
        <taxon>Actinopterygii</taxon>
        <taxon>Neopterygii</taxon>
        <taxon>Teleostei</taxon>
        <taxon>Ostariophysi</taxon>
        <taxon>Cypriniformes</taxon>
        <taxon>Cyprinidae</taxon>
        <taxon>Acrossocheilinae</taxon>
        <taxon>Onychostoma</taxon>
    </lineage>
</organism>
<evidence type="ECO:0000313" key="3">
    <source>
        <dbReference type="Proteomes" id="UP000579812"/>
    </source>
</evidence>
<dbReference type="Proteomes" id="UP000579812">
    <property type="component" value="Unassembled WGS sequence"/>
</dbReference>
<feature type="compositionally biased region" description="Low complexity" evidence="1">
    <location>
        <begin position="20"/>
        <end position="35"/>
    </location>
</feature>
<evidence type="ECO:0000256" key="1">
    <source>
        <dbReference type="SAM" id="MobiDB-lite"/>
    </source>
</evidence>
<reference evidence="2 3" key="1">
    <citation type="submission" date="2020-04" db="EMBL/GenBank/DDBJ databases">
        <title>Chromosome-level genome assembly of a cyprinid fish Onychostoma macrolepis by integration of Nanopore Sequencing, Bionano and Hi-C technology.</title>
        <authorList>
            <person name="Wang D."/>
        </authorList>
    </citation>
    <scope>NUCLEOTIDE SEQUENCE [LARGE SCALE GENOMIC DNA]</scope>
    <source>
        <strain evidence="2">SWU-2019</strain>
        <tissue evidence="2">Muscle</tissue>
    </source>
</reference>
<name>A0A7J6BIP5_9TELE</name>
<gene>
    <name evidence="2" type="ORF">G5714_024548</name>
</gene>
<feature type="region of interest" description="Disordered" evidence="1">
    <location>
        <begin position="1"/>
        <end position="54"/>
    </location>
</feature>